<keyword evidence="8 15" id="KW-0347">Helicase</keyword>
<dbReference type="PROSITE" id="PS51206">
    <property type="entry name" value="SF3_HELICASE_1"/>
    <property type="match status" value="1"/>
</dbReference>
<reference evidence="19" key="1">
    <citation type="journal article" date="2024" name="Microbiol. Spectr.">
        <title>Full-genome sequencing of dozens of new DNA viruses found in Spanish bat feces.</title>
        <authorList>
            <person name="Buigues J."/>
            <person name="Vinals A."/>
            <person name="Martinez-Recio R."/>
            <person name="Monros J.S."/>
            <person name="Sanjuan R."/>
            <person name="Cuevas J.M."/>
        </authorList>
    </citation>
    <scope>NUCLEOTIDE SEQUENCE</scope>
    <source>
        <strain evidence="19">MAVG49</strain>
    </source>
</reference>
<accession>A0AAU6S4T9</accession>
<dbReference type="InterPro" id="IPR016393">
    <property type="entry name" value="Rep_E1_papillomaV"/>
</dbReference>
<evidence type="ECO:0000256" key="10">
    <source>
        <dbReference type="ARBA" id="ARBA00023125"/>
    </source>
</evidence>
<name>A0AAU6S4T9_9PAPI</name>
<comment type="caution">
    <text evidence="15">Lacks conserved residue(s) required for the propagation of feature annotation.</text>
</comment>
<comment type="PTM">
    <text evidence="15">Phosphorylated.</text>
</comment>
<keyword evidence="11 15" id="KW-0413">Isomerase</keyword>
<evidence type="ECO:0000256" key="17">
    <source>
        <dbReference type="SAM" id="MobiDB-lite"/>
    </source>
</evidence>
<feature type="modified residue" description="Phosphoserine; by host" evidence="15">
    <location>
        <position position="85"/>
    </location>
</feature>
<evidence type="ECO:0000256" key="2">
    <source>
        <dbReference type="ARBA" id="ARBA00022518"/>
    </source>
</evidence>
<evidence type="ECO:0000256" key="5">
    <source>
        <dbReference type="ARBA" id="ARBA00022705"/>
    </source>
</evidence>
<dbReference type="InterPro" id="IPR014015">
    <property type="entry name" value="Helicase_SF3_DNA-vir"/>
</dbReference>
<evidence type="ECO:0000256" key="15">
    <source>
        <dbReference type="HAMAP-Rule" id="MF_04000"/>
    </source>
</evidence>
<evidence type="ECO:0000256" key="6">
    <source>
        <dbReference type="ARBA" id="ARBA00022741"/>
    </source>
</evidence>
<dbReference type="InterPro" id="IPR037102">
    <property type="entry name" value="Znf_lg_T-Ag_D1_dom_sf"/>
</dbReference>
<keyword evidence="4 15" id="KW-1048">Host nucleus</keyword>
<feature type="region of interest" description="Disordered" evidence="17">
    <location>
        <begin position="109"/>
        <end position="138"/>
    </location>
</feature>
<evidence type="ECO:0000256" key="9">
    <source>
        <dbReference type="ARBA" id="ARBA00022840"/>
    </source>
</evidence>
<comment type="similarity">
    <text evidence="15 16">Belongs to the papillomaviridae E1 protein family.</text>
</comment>
<dbReference type="PIRSF" id="PIRSF003383">
    <property type="entry name" value="Rep_E1_papillomaV"/>
    <property type="match status" value="1"/>
</dbReference>
<dbReference type="Gene3D" id="3.40.50.300">
    <property type="entry name" value="P-loop containing nucleotide triphosphate hydrolases"/>
    <property type="match status" value="1"/>
</dbReference>
<dbReference type="InterPro" id="IPR046832">
    <property type="entry name" value="PPV_E1_DBD"/>
</dbReference>
<dbReference type="GO" id="GO:0006260">
    <property type="term" value="P:DNA replication"/>
    <property type="evidence" value="ECO:0007669"/>
    <property type="project" value="UniProtKB-UniRule"/>
</dbReference>
<evidence type="ECO:0000256" key="8">
    <source>
        <dbReference type="ARBA" id="ARBA00022806"/>
    </source>
</evidence>
<gene>
    <name evidence="15" type="primary">E1</name>
</gene>
<feature type="short sequence motif" description="Nuclear localization signal" evidence="15">
    <location>
        <begin position="78"/>
        <end position="80"/>
    </location>
</feature>
<feature type="modified residue" description="Phosphoserine; by host" evidence="15">
    <location>
        <position position="100"/>
    </location>
</feature>
<keyword evidence="9 15" id="KW-0067">ATP-binding</keyword>
<keyword evidence="2 15" id="KW-0244">Early protein</keyword>
<comment type="function">
    <text evidence="16">ATP-dependent DNA helicase required for initiation of viral DNA replication. It forms a complex with the viral E2 protein. The E1-E2 complex binds to the replication origin which contains binding sites for both proteins.</text>
</comment>
<dbReference type="Pfam" id="PF00524">
    <property type="entry name" value="PPV_E1_N"/>
    <property type="match status" value="1"/>
</dbReference>
<dbReference type="InterPro" id="IPR014000">
    <property type="entry name" value="PPV_DNA_helicase_E1_N"/>
</dbReference>
<feature type="domain" description="SF3 helicase" evidence="18">
    <location>
        <begin position="442"/>
        <end position="606"/>
    </location>
</feature>
<dbReference type="GO" id="GO:0042025">
    <property type="term" value="C:host cell nucleus"/>
    <property type="evidence" value="ECO:0007669"/>
    <property type="project" value="UniProtKB-SubCell"/>
</dbReference>
<organism evidence="19">
    <name type="scientific">Plecotus austriacus papillomavirus 1</name>
    <dbReference type="NCBI Taxonomy" id="3140011"/>
    <lineage>
        <taxon>Viruses</taxon>
        <taxon>Monodnaviria</taxon>
        <taxon>Shotokuvirae</taxon>
        <taxon>Cossaviricota</taxon>
        <taxon>Papovaviricetes</taxon>
        <taxon>Zurhausenvirales</taxon>
        <taxon>Papillomaviridae</taxon>
    </lineage>
</organism>
<evidence type="ECO:0000256" key="13">
    <source>
        <dbReference type="ARBA" id="ARBA00048988"/>
    </source>
</evidence>
<evidence type="ECO:0000256" key="4">
    <source>
        <dbReference type="ARBA" id="ARBA00022562"/>
    </source>
</evidence>
<dbReference type="InterPro" id="IPR046935">
    <property type="entry name" value="PPV_E1_DBD_sf"/>
</dbReference>
<evidence type="ECO:0000259" key="18">
    <source>
        <dbReference type="PROSITE" id="PS51206"/>
    </source>
</evidence>
<keyword evidence="7 15" id="KW-0378">Hydrolase</keyword>
<reference evidence="19" key="2">
    <citation type="submission" date="2024-02" db="EMBL/GenBank/DDBJ databases">
        <authorList>
            <person name="Buigues J."/>
            <person name="Vinals A."/>
            <person name="Martinez-Recio R."/>
            <person name="S Monros J."/>
            <person name="Sanjuan R."/>
            <person name="Cuevas J.M."/>
        </authorList>
    </citation>
    <scope>NUCLEOTIDE SEQUENCE</scope>
    <source>
        <strain evidence="19">MAVG49</strain>
    </source>
</reference>
<evidence type="ECO:0000256" key="7">
    <source>
        <dbReference type="ARBA" id="ARBA00022801"/>
    </source>
</evidence>
<keyword evidence="5 15" id="KW-0235">DNA replication</keyword>
<dbReference type="GO" id="GO:0003677">
    <property type="term" value="F:DNA binding"/>
    <property type="evidence" value="ECO:0007669"/>
    <property type="project" value="UniProtKB-UniRule"/>
</dbReference>
<dbReference type="EC" id="5.6.2.4" evidence="15 16"/>
<sequence>MAEPEGTDNSLEGCSDWYILTEAECKDDNNLDEMFEASDNESFCSDLVDNAAVEQGNSLELFQRQEFQAGLEQIQQLKRKYDVRSPVRAPKPAADVAELSPQLQKISITPQKKTRKGKKKLFEPEDSGIATNEADDTNEELQVEKTFIGDASGTSSLVMQSTPFPNSALCPEPGGESEGGSGVDVEREGGLPALTGRDAVQALMKNVNYRATILAKFKTCFGCSFHDLTRSFKSNKTMSKNWCLAIFGVRDQNVKHAEELLRQQCEFIYFEGGHANCVAGLLELKNQKCRDTVIKLLKTTMNIEEIQVLAEPPRVASTVSALFWYQRCTKDGANAFGSLPLWVIEQCSLQHRQGYEKQFDLSEMIQWAFDNDYLDESTIAYQYAIEAEVKDNARAFLKHPSQAKIVRDCATMVKHYKRAEMRNTSMSRWIFLRCSSNKDAGDEWKQVANFLRLQGIQLYRFVGAMQLFLQGKPKKSCLVFHGPPDTGKSLFAMSLISFLGGKVITFANSTSHFWLSPLIDAKAALLDDATLKCWQYFDVYLRGALDGNVVCLDSKHRAPIQVRFPPMLITTNVDVKKEDGLKFLYSRLQFFHFPEVLPIQTSGEPRYLLNDQSWRSFFLRFWVTLALSDQEEDDDGAAGTLRLHTRTNTGTV</sequence>
<keyword evidence="3 15" id="KW-0597">Phosphoprotein</keyword>
<dbReference type="Pfam" id="PF20450">
    <property type="entry name" value="PPV_E1_DBD"/>
    <property type="match status" value="1"/>
</dbReference>
<keyword evidence="6 15" id="KW-0547">Nucleotide-binding</keyword>
<evidence type="ECO:0000256" key="14">
    <source>
        <dbReference type="ARBA" id="ARBA00093297"/>
    </source>
</evidence>
<dbReference type="GO" id="GO:0005524">
    <property type="term" value="F:ATP binding"/>
    <property type="evidence" value="ECO:0007669"/>
    <property type="project" value="UniProtKB-UniRule"/>
</dbReference>
<comment type="catalytic activity">
    <reaction evidence="13 15 16">
        <text>ATP + H2O = ADP + phosphate + H(+)</text>
        <dbReference type="Rhea" id="RHEA:13065"/>
        <dbReference type="ChEBI" id="CHEBI:15377"/>
        <dbReference type="ChEBI" id="CHEBI:15378"/>
        <dbReference type="ChEBI" id="CHEBI:30616"/>
        <dbReference type="ChEBI" id="CHEBI:43474"/>
        <dbReference type="ChEBI" id="CHEBI:456216"/>
        <dbReference type="EC" id="5.6.2.4"/>
    </reaction>
</comment>
<comment type="subcellular location">
    <subcellularLocation>
        <location evidence="1 15">Host nucleus</location>
    </subcellularLocation>
</comment>
<evidence type="ECO:0000256" key="12">
    <source>
        <dbReference type="ARBA" id="ARBA00034617"/>
    </source>
</evidence>
<evidence type="ECO:0000256" key="11">
    <source>
        <dbReference type="ARBA" id="ARBA00023235"/>
    </source>
</evidence>
<protein>
    <recommendedName>
        <fullName evidence="15 16">Replication protein E1</fullName>
        <ecNumber evidence="15 16">5.6.2.4</ecNumber>
    </recommendedName>
    <alternativeName>
        <fullName evidence="15">ATP-dependent helicase E1</fullName>
    </alternativeName>
    <alternativeName>
        <fullName evidence="15">DNA 3'-5' helicase E1</fullName>
    </alternativeName>
</protein>
<evidence type="ECO:0000256" key="3">
    <source>
        <dbReference type="ARBA" id="ARBA00022553"/>
    </source>
</evidence>
<comment type="function">
    <text evidence="14 15">ATP-dependent DNA 3'-5' helicase required for initiation of viral DNA replication. It forms a complex with the viral E2 protein. The E1-E2 complex binds to the replication origin which contains binding sites for both proteins. During the initial step, a dimer of E1 interacts with a dimer of protein E2 leading to a complex that binds the viral origin of replication with high specificity. Then, a second dimer of E1 displaces the E2 dimer in an ATP-dependent manner to form the E1 tetramer. Following this, two E1 monomers are added to each half of the site, which results in the formation of two E1 trimers on the viral ori. Subsequently, two hexamers will be created. The double hexamer acts as a bi-directional helicase machinery and unwinds the viral DNA and then recruits the host DNA polymerase to start replication.</text>
</comment>
<proteinExistence type="inferred from homology"/>
<dbReference type="HAMAP" id="MF_04000">
    <property type="entry name" value="PPV_E1"/>
    <property type="match status" value="1"/>
</dbReference>
<dbReference type="InterPro" id="IPR027417">
    <property type="entry name" value="P-loop_NTPase"/>
</dbReference>
<comment type="catalytic activity">
    <reaction evidence="12 15">
        <text>Couples ATP hydrolysis with the unwinding of duplex DNA by translocating in the 3'-5' direction.</text>
        <dbReference type="EC" id="5.6.2.4"/>
    </reaction>
</comment>
<dbReference type="InterPro" id="IPR001177">
    <property type="entry name" value="PPV_DNA_helicase_E1_C"/>
</dbReference>
<dbReference type="SUPFAM" id="SSF55464">
    <property type="entry name" value="Origin of replication-binding domain, RBD-like"/>
    <property type="match status" value="1"/>
</dbReference>
<dbReference type="EMBL" id="PP410049">
    <property type="protein sequence ID" value="WZK92774.1"/>
    <property type="molecule type" value="Genomic_DNA"/>
</dbReference>
<dbReference type="SUPFAM" id="SSF52540">
    <property type="entry name" value="P-loop containing nucleoside triphosphate hydrolases"/>
    <property type="match status" value="1"/>
</dbReference>
<evidence type="ECO:0000256" key="16">
    <source>
        <dbReference type="PIRNR" id="PIRNR003383"/>
    </source>
</evidence>
<feature type="short sequence motif" description="Nuclear export signal" evidence="15">
    <location>
        <begin position="99"/>
        <end position="108"/>
    </location>
</feature>
<comment type="subunit">
    <text evidence="15">Can form hexamers. Interacts with E2 protein; this interaction increases E1 DNA binding specificity. Interacts with host DNA polymerase subunit POLA2. Interacts with host single stranded DNA-binding protein RPA1. Interacts with host TOP1; this interaction stimulates the enzymatic activity of TOP1.</text>
</comment>
<feature type="binding site" evidence="15">
    <location>
        <begin position="482"/>
        <end position="489"/>
    </location>
    <ligand>
        <name>ATP</name>
        <dbReference type="ChEBI" id="CHEBI:30616"/>
    </ligand>
</feature>
<dbReference type="GO" id="GO:0043138">
    <property type="term" value="F:3'-5' DNA helicase activity"/>
    <property type="evidence" value="ECO:0007669"/>
    <property type="project" value="UniProtKB-UniRule"/>
</dbReference>
<dbReference type="GO" id="GO:0016817">
    <property type="term" value="F:hydrolase activity, acting on acid anhydrides"/>
    <property type="evidence" value="ECO:0007669"/>
    <property type="project" value="InterPro"/>
</dbReference>
<dbReference type="Pfam" id="PF00519">
    <property type="entry name" value="PPV_E1_C"/>
    <property type="match status" value="1"/>
</dbReference>
<evidence type="ECO:0000313" key="19">
    <source>
        <dbReference type="EMBL" id="WZK92774.1"/>
    </source>
</evidence>
<evidence type="ECO:0000256" key="1">
    <source>
        <dbReference type="ARBA" id="ARBA00004147"/>
    </source>
</evidence>
<dbReference type="Gene3D" id="1.10.10.510">
    <property type="entry name" value="Zinc finger, large T-antigen D1 domain"/>
    <property type="match status" value="1"/>
</dbReference>
<dbReference type="Gene3D" id="3.40.1310.10">
    <property type="match status" value="1"/>
</dbReference>
<keyword evidence="10 15" id="KW-0238">DNA-binding</keyword>